<accession>E4Z371</accession>
<protein>
    <submittedName>
        <fullName evidence="1">Uncharacterized protein</fullName>
    </submittedName>
</protein>
<dbReference type="Proteomes" id="UP000011014">
    <property type="component" value="Unassembled WGS sequence"/>
</dbReference>
<proteinExistence type="predicted"/>
<gene>
    <name evidence="1" type="ORF">GSOID_T00025817001</name>
</gene>
<name>E4Z371_OIKDI</name>
<organism evidence="1">
    <name type="scientific">Oikopleura dioica</name>
    <name type="common">Tunicate</name>
    <dbReference type="NCBI Taxonomy" id="34765"/>
    <lineage>
        <taxon>Eukaryota</taxon>
        <taxon>Metazoa</taxon>
        <taxon>Chordata</taxon>
        <taxon>Tunicata</taxon>
        <taxon>Appendicularia</taxon>
        <taxon>Copelata</taxon>
        <taxon>Oikopleuridae</taxon>
        <taxon>Oikopleura</taxon>
    </lineage>
</organism>
<dbReference type="AlphaFoldDB" id="E4Z371"/>
<reference evidence="1" key="1">
    <citation type="journal article" date="2010" name="Science">
        <title>Plasticity of animal genome architecture unmasked by rapid evolution of a pelagic tunicate.</title>
        <authorList>
            <person name="Denoeud F."/>
            <person name="Henriet S."/>
            <person name="Mungpakdee S."/>
            <person name="Aury J.M."/>
            <person name="Da Silva C."/>
            <person name="Brinkmann H."/>
            <person name="Mikhaleva J."/>
            <person name="Olsen L.C."/>
            <person name="Jubin C."/>
            <person name="Canestro C."/>
            <person name="Bouquet J.M."/>
            <person name="Danks G."/>
            <person name="Poulain J."/>
            <person name="Campsteijn C."/>
            <person name="Adamski M."/>
            <person name="Cross I."/>
            <person name="Yadetie F."/>
            <person name="Muffato M."/>
            <person name="Louis A."/>
            <person name="Butcher S."/>
            <person name="Tsagkogeorga G."/>
            <person name="Konrad A."/>
            <person name="Singh S."/>
            <person name="Jensen M.F."/>
            <person name="Cong E.H."/>
            <person name="Eikeseth-Otteraa H."/>
            <person name="Noel B."/>
            <person name="Anthouard V."/>
            <person name="Porcel B.M."/>
            <person name="Kachouri-Lafond R."/>
            <person name="Nishino A."/>
            <person name="Ugolini M."/>
            <person name="Chourrout P."/>
            <person name="Nishida H."/>
            <person name="Aasland R."/>
            <person name="Huzurbazar S."/>
            <person name="Westhof E."/>
            <person name="Delsuc F."/>
            <person name="Lehrach H."/>
            <person name="Reinhardt R."/>
            <person name="Weissenbach J."/>
            <person name="Roy S.W."/>
            <person name="Artiguenave F."/>
            <person name="Postlethwait J.H."/>
            <person name="Manak J.R."/>
            <person name="Thompson E.M."/>
            <person name="Jaillon O."/>
            <person name="Du Pasquier L."/>
            <person name="Boudinot P."/>
            <person name="Liberles D.A."/>
            <person name="Volff J.N."/>
            <person name="Philippe H."/>
            <person name="Lenhard B."/>
            <person name="Roest Crollius H."/>
            <person name="Wincker P."/>
            <person name="Chourrout D."/>
        </authorList>
    </citation>
    <scope>NUCLEOTIDE SEQUENCE [LARGE SCALE GENOMIC DNA]</scope>
</reference>
<dbReference type="EMBL" id="FN656911">
    <property type="protein sequence ID" value="CBY42149.1"/>
    <property type="molecule type" value="Genomic_DNA"/>
</dbReference>
<evidence type="ECO:0000313" key="1">
    <source>
        <dbReference type="EMBL" id="CBY42149.1"/>
    </source>
</evidence>
<sequence length="197" mass="22711">MGELLESIDLTTQNNCFVEAGIPFMKNNESAKLPTISAFDKLNEVFKNYDTARQEKVVEILNACAKTAFEKATNDLDMYKELKYTPETELIANNRKSESVFASLKNIHAKMSNTSDTLNCINLSQFFLNQTIEWLKSKSPEKQSKLLNDSLDNRADNIIKRQETRKSNELLSAQKQKRKAERIKLKMLKKRIKQEKV</sequence>